<dbReference type="Proteomes" id="UP000190274">
    <property type="component" value="Chromosome H"/>
</dbReference>
<evidence type="ECO:0000256" key="1">
    <source>
        <dbReference type="SAM" id="Phobius"/>
    </source>
</evidence>
<dbReference type="CDD" id="cd23994">
    <property type="entry name" value="Seipin_Sei1_like"/>
    <property type="match status" value="1"/>
</dbReference>
<dbReference type="OrthoDB" id="4053690at2759"/>
<protein>
    <submittedName>
        <fullName evidence="2">LADA_0H13322g1_1</fullName>
    </submittedName>
</protein>
<proteinExistence type="predicted"/>
<name>A0A1G4K460_9SACH</name>
<dbReference type="EMBL" id="LT598461">
    <property type="protein sequence ID" value="SCU98485.1"/>
    <property type="molecule type" value="Genomic_DNA"/>
</dbReference>
<keyword evidence="1" id="KW-0812">Transmembrane</keyword>
<evidence type="ECO:0000313" key="2">
    <source>
        <dbReference type="EMBL" id="SCU98485.1"/>
    </source>
</evidence>
<evidence type="ECO:0000313" key="3">
    <source>
        <dbReference type="Proteomes" id="UP000190274"/>
    </source>
</evidence>
<keyword evidence="1" id="KW-1133">Transmembrane helix</keyword>
<gene>
    <name evidence="2" type="ORF">LADA_0H13322G</name>
</gene>
<dbReference type="STRING" id="1266660.A0A1G4K460"/>
<dbReference type="AlphaFoldDB" id="A0A1G4K460"/>
<accession>A0A1G4K460</accession>
<keyword evidence="3" id="KW-1185">Reference proteome</keyword>
<keyword evidence="1" id="KW-0472">Membrane</keyword>
<sequence>MQVNITLPLKWAQCWGYVLILMSVNIMLIFPLSAFLFSDFYSRLIPADSVQTVPFAAGQQLGTGWSGGKAIYAFKLKRYSTETAEIPQVIPNGFPQGVPIRADIPYNVNLDLNVFCLNKVTDLSIRDGEITLSVSRHGKPAENVLFRKTLLMTCANTRDIPTLGASGKLSPTFARKVQQELVNHIHLEKPIILQHDVEKLELSLKFAGNANLIVDTSTSFITLSLNFEHSLRNLMVRWKKLTHVVGTLLFNAIISFFFLAAFAISFFRAGHVRGSKMD</sequence>
<organism evidence="2 3">
    <name type="scientific">Lachancea dasiensis</name>
    <dbReference type="NCBI Taxonomy" id="1072105"/>
    <lineage>
        <taxon>Eukaryota</taxon>
        <taxon>Fungi</taxon>
        <taxon>Dikarya</taxon>
        <taxon>Ascomycota</taxon>
        <taxon>Saccharomycotina</taxon>
        <taxon>Saccharomycetes</taxon>
        <taxon>Saccharomycetales</taxon>
        <taxon>Saccharomycetaceae</taxon>
        <taxon>Lachancea</taxon>
    </lineage>
</organism>
<feature type="transmembrane region" description="Helical" evidence="1">
    <location>
        <begin position="15"/>
        <end position="37"/>
    </location>
</feature>
<feature type="transmembrane region" description="Helical" evidence="1">
    <location>
        <begin position="241"/>
        <end position="267"/>
    </location>
</feature>
<reference evidence="2 3" key="1">
    <citation type="submission" date="2016-03" db="EMBL/GenBank/DDBJ databases">
        <authorList>
            <person name="Devillers H."/>
        </authorList>
    </citation>
    <scope>NUCLEOTIDE SEQUENCE [LARGE SCALE GENOMIC DNA]</scope>
    <source>
        <strain evidence="2">CBS 10888</strain>
    </source>
</reference>